<evidence type="ECO:0000313" key="2">
    <source>
        <dbReference type="Proteomes" id="UP000275777"/>
    </source>
</evidence>
<dbReference type="Proteomes" id="UP000275777">
    <property type="component" value="Chromosome"/>
</dbReference>
<proteinExistence type="predicted"/>
<evidence type="ECO:0000313" key="1">
    <source>
        <dbReference type="EMBL" id="VEB45284.1"/>
    </source>
</evidence>
<dbReference type="AlphaFoldDB" id="A0A3S5DLX2"/>
<gene>
    <name evidence="1" type="ORF">NCTC9695_05794</name>
</gene>
<dbReference type="EMBL" id="LR134182">
    <property type="protein sequence ID" value="VEB45284.1"/>
    <property type="molecule type" value="Genomic_DNA"/>
</dbReference>
<organism evidence="1 2">
    <name type="scientific">Chromobacterium violaceum</name>
    <dbReference type="NCBI Taxonomy" id="536"/>
    <lineage>
        <taxon>Bacteria</taxon>
        <taxon>Pseudomonadati</taxon>
        <taxon>Pseudomonadota</taxon>
        <taxon>Betaproteobacteria</taxon>
        <taxon>Neisseriales</taxon>
        <taxon>Chromobacteriaceae</taxon>
        <taxon>Chromobacterium</taxon>
    </lineage>
</organism>
<protein>
    <submittedName>
        <fullName evidence="1">Uncharacterized protein</fullName>
    </submittedName>
</protein>
<sequence>MSVARHTQILPSVLDRLLDDEPDQSHIESISLFELPSSSGRWRATWKRCSTPG</sequence>
<accession>A0A3S5DLX2</accession>
<reference evidence="1 2" key="1">
    <citation type="submission" date="2018-12" db="EMBL/GenBank/DDBJ databases">
        <authorList>
            <consortium name="Pathogen Informatics"/>
        </authorList>
    </citation>
    <scope>NUCLEOTIDE SEQUENCE [LARGE SCALE GENOMIC DNA]</scope>
    <source>
        <strain evidence="1 2">NCTC9695</strain>
    </source>
</reference>
<name>A0A3S5DLX2_CHRVL</name>